<dbReference type="RefSeq" id="WP_075546609.1">
    <property type="nucleotide sequence ID" value="NZ_CADEAW010000070.1"/>
</dbReference>
<dbReference type="PROSITE" id="PS00189">
    <property type="entry name" value="LIPOYL"/>
    <property type="match status" value="1"/>
</dbReference>
<name>A0A1X0L3B5_9MYCO</name>
<comment type="subunit">
    <text evidence="3">The glycine cleavage system is composed of four proteins: P, T, L and H.</text>
</comment>
<dbReference type="EMBL" id="UPHM01000058">
    <property type="protein sequence ID" value="VAZ94068.1"/>
    <property type="molecule type" value="Genomic_DNA"/>
</dbReference>
<dbReference type="InterPro" id="IPR002930">
    <property type="entry name" value="GCV_H"/>
</dbReference>
<dbReference type="SUPFAM" id="SSF51230">
    <property type="entry name" value="Single hybrid motif"/>
    <property type="match status" value="1"/>
</dbReference>
<feature type="modified residue" description="N6-lipoyllysine" evidence="3 4">
    <location>
        <position position="65"/>
    </location>
</feature>
<dbReference type="InterPro" id="IPR000089">
    <property type="entry name" value="Biotin_lipoyl"/>
</dbReference>
<dbReference type="InterPro" id="IPR017453">
    <property type="entry name" value="GCV_H_sub"/>
</dbReference>
<dbReference type="InterPro" id="IPR003016">
    <property type="entry name" value="2-oxoA_DH_lipoyl-BS"/>
</dbReference>
<evidence type="ECO:0000313" key="8">
    <source>
        <dbReference type="EMBL" id="VAZ94068.1"/>
    </source>
</evidence>
<dbReference type="PROSITE" id="PS50968">
    <property type="entry name" value="BIOTINYL_LIPOYL"/>
    <property type="match status" value="1"/>
</dbReference>
<dbReference type="Proteomes" id="UP000192335">
    <property type="component" value="Unassembled WGS sequence"/>
</dbReference>
<comment type="similarity">
    <text evidence="1 3">Belongs to the GcvH family.</text>
</comment>
<accession>A0A1X0L3B5</accession>
<comment type="function">
    <text evidence="3">The glycine cleavage system catalyzes the degradation of glycine. The H protein shuttles the methylamine group of glycine from the P protein to the T protein.</text>
</comment>
<dbReference type="CDD" id="cd06848">
    <property type="entry name" value="GCS_H"/>
    <property type="match status" value="1"/>
</dbReference>
<evidence type="ECO:0000256" key="3">
    <source>
        <dbReference type="HAMAP-Rule" id="MF_00272"/>
    </source>
</evidence>
<sequence length="132" mass="13941">MSDIPSDLHYTAEHEWVRRTTDATVRIGITDFAQSALGDVVFVQLPAVGDEVTAGESFGEVESTKSVSDLYAPVSGKVAAINSDLEGTPQLVNSDPYGDGWLLDLQVESPAAVDAALAALLDAEAYRGTITE</sequence>
<evidence type="ECO:0000256" key="4">
    <source>
        <dbReference type="PIRSR" id="PIRSR617453-50"/>
    </source>
</evidence>
<dbReference type="OrthoDB" id="9796712at2"/>
<evidence type="ECO:0000259" key="5">
    <source>
        <dbReference type="PROSITE" id="PS50968"/>
    </source>
</evidence>
<evidence type="ECO:0000313" key="9">
    <source>
        <dbReference type="Proteomes" id="UP000192335"/>
    </source>
</evidence>
<organism evidence="6 9">
    <name type="scientific">Mycobacterium persicum</name>
    <dbReference type="NCBI Taxonomy" id="1487726"/>
    <lineage>
        <taxon>Bacteria</taxon>
        <taxon>Bacillati</taxon>
        <taxon>Actinomycetota</taxon>
        <taxon>Actinomycetes</taxon>
        <taxon>Mycobacteriales</taxon>
        <taxon>Mycobacteriaceae</taxon>
        <taxon>Mycobacterium</taxon>
    </lineage>
</organism>
<evidence type="ECO:0000256" key="2">
    <source>
        <dbReference type="ARBA" id="ARBA00022823"/>
    </source>
</evidence>
<keyword evidence="10" id="KW-1185">Reference proteome</keyword>
<dbReference type="Proteomes" id="UP000271464">
    <property type="component" value="Unassembled WGS sequence"/>
</dbReference>
<evidence type="ECO:0000313" key="7">
    <source>
        <dbReference type="EMBL" id="VAZ83943.1"/>
    </source>
</evidence>
<dbReference type="NCBIfam" id="TIGR00527">
    <property type="entry name" value="gcvH"/>
    <property type="match status" value="1"/>
</dbReference>
<dbReference type="GO" id="GO:0019464">
    <property type="term" value="P:glycine decarboxylation via glycine cleavage system"/>
    <property type="evidence" value="ECO:0007669"/>
    <property type="project" value="UniProtKB-UniRule"/>
</dbReference>
<dbReference type="Proteomes" id="UP000279331">
    <property type="component" value="Unassembled WGS sequence"/>
</dbReference>
<evidence type="ECO:0000313" key="6">
    <source>
        <dbReference type="EMBL" id="ORC05378.1"/>
    </source>
</evidence>
<gene>
    <name evidence="3 7" type="primary">gcvH</name>
    <name evidence="6" type="ORF">B4U45_00465</name>
    <name evidence="7" type="ORF">LAUMK42_02762</name>
    <name evidence="8" type="ORF">LAUMK4_02690</name>
</gene>
<dbReference type="HAMAP" id="MF_00272">
    <property type="entry name" value="GcvH"/>
    <property type="match status" value="1"/>
</dbReference>
<comment type="caution">
    <text evidence="6">The sequence shown here is derived from an EMBL/GenBank/DDBJ whole genome shotgun (WGS) entry which is preliminary data.</text>
</comment>
<dbReference type="GeneID" id="66595767"/>
<evidence type="ECO:0000313" key="11">
    <source>
        <dbReference type="Proteomes" id="UP000279331"/>
    </source>
</evidence>
<dbReference type="InterPro" id="IPR011053">
    <property type="entry name" value="Single_hybrid_motif"/>
</dbReference>
<dbReference type="GO" id="GO:0009249">
    <property type="term" value="P:protein lipoylation"/>
    <property type="evidence" value="ECO:0007669"/>
    <property type="project" value="TreeGrafter"/>
</dbReference>
<dbReference type="AlphaFoldDB" id="A0A1X0L3B5"/>
<reference evidence="10 11" key="2">
    <citation type="submission" date="2018-09" db="EMBL/GenBank/DDBJ databases">
        <authorList>
            <person name="Tagini F."/>
        </authorList>
    </citation>
    <scope>NUCLEOTIDE SEQUENCE [LARGE SCALE GENOMIC DNA]</scope>
    <source>
        <strain evidence="8 10">MK4</strain>
        <strain evidence="7 11">MK42</strain>
    </source>
</reference>
<dbReference type="PANTHER" id="PTHR11715:SF3">
    <property type="entry name" value="GLYCINE CLEAVAGE SYSTEM H PROTEIN-RELATED"/>
    <property type="match status" value="1"/>
</dbReference>
<proteinExistence type="inferred from homology"/>
<comment type="cofactor">
    <cofactor evidence="3">
        <name>(R)-lipoate</name>
        <dbReference type="ChEBI" id="CHEBI:83088"/>
    </cofactor>
    <text evidence="3">Binds 1 lipoyl cofactor covalently.</text>
</comment>
<evidence type="ECO:0000313" key="10">
    <source>
        <dbReference type="Proteomes" id="UP000271464"/>
    </source>
</evidence>
<dbReference type="InterPro" id="IPR033753">
    <property type="entry name" value="GCV_H/Fam206"/>
</dbReference>
<reference evidence="6 9" key="1">
    <citation type="submission" date="2017-02" db="EMBL/GenBank/DDBJ databases">
        <title>Mycobacterium kansasii genomes.</title>
        <authorList>
            <person name="Borowka P."/>
            <person name="Strapagiel D."/>
            <person name="Marciniak B."/>
            <person name="Lach J."/>
            <person name="Bakula Z."/>
            <person name="Van Ingen J."/>
            <person name="Safianowska A."/>
            <person name="Brzostek A."/>
            <person name="Dziadek J."/>
            <person name="Jagielski T."/>
        </authorList>
    </citation>
    <scope>NUCLEOTIDE SEQUENCE [LARGE SCALE GENOMIC DNA]</scope>
    <source>
        <strain evidence="6 9">12MK</strain>
    </source>
</reference>
<dbReference type="EMBL" id="MWQA01000001">
    <property type="protein sequence ID" value="ORC05378.1"/>
    <property type="molecule type" value="Genomic_DNA"/>
</dbReference>
<dbReference type="GO" id="GO:0005960">
    <property type="term" value="C:glycine cleavage complex"/>
    <property type="evidence" value="ECO:0007669"/>
    <property type="project" value="InterPro"/>
</dbReference>
<evidence type="ECO:0000256" key="1">
    <source>
        <dbReference type="ARBA" id="ARBA00009249"/>
    </source>
</evidence>
<dbReference type="Gene3D" id="2.40.50.100">
    <property type="match status" value="1"/>
</dbReference>
<dbReference type="PANTHER" id="PTHR11715">
    <property type="entry name" value="GLYCINE CLEAVAGE SYSTEM H PROTEIN"/>
    <property type="match status" value="1"/>
</dbReference>
<dbReference type="GO" id="GO:0005829">
    <property type="term" value="C:cytosol"/>
    <property type="evidence" value="ECO:0007669"/>
    <property type="project" value="TreeGrafter"/>
</dbReference>
<dbReference type="EMBL" id="UPHL01000068">
    <property type="protein sequence ID" value="VAZ83943.1"/>
    <property type="molecule type" value="Genomic_DNA"/>
</dbReference>
<dbReference type="Pfam" id="PF01597">
    <property type="entry name" value="GCV_H"/>
    <property type="match status" value="1"/>
</dbReference>
<keyword evidence="2 3" id="KW-0450">Lipoyl</keyword>
<dbReference type="NCBIfam" id="NF002270">
    <property type="entry name" value="PRK01202.1"/>
    <property type="match status" value="1"/>
</dbReference>
<protein>
    <recommendedName>
        <fullName evidence="3">Glycine cleavage system H protein</fullName>
    </recommendedName>
</protein>
<feature type="domain" description="Lipoyl-binding" evidence="5">
    <location>
        <begin position="24"/>
        <end position="106"/>
    </location>
</feature>